<reference evidence="1" key="1">
    <citation type="journal article" date="2023" name="Mol. Ecol. Resour.">
        <title>Chromosome-level genome assembly of a triploid poplar Populus alba 'Berolinensis'.</title>
        <authorList>
            <person name="Chen S."/>
            <person name="Yu Y."/>
            <person name="Wang X."/>
            <person name="Wang S."/>
            <person name="Zhang T."/>
            <person name="Zhou Y."/>
            <person name="He R."/>
            <person name="Meng N."/>
            <person name="Wang Y."/>
            <person name="Liu W."/>
            <person name="Liu Z."/>
            <person name="Liu J."/>
            <person name="Guo Q."/>
            <person name="Huang H."/>
            <person name="Sederoff R.R."/>
            <person name="Wang G."/>
            <person name="Qu G."/>
            <person name="Chen S."/>
        </authorList>
    </citation>
    <scope>NUCLEOTIDE SEQUENCE</scope>
    <source>
        <strain evidence="1">SC-2020</strain>
    </source>
</reference>
<keyword evidence="2" id="KW-1185">Reference proteome</keyword>
<comment type="caution">
    <text evidence="1">The sequence shown here is derived from an EMBL/GenBank/DDBJ whole genome shotgun (WGS) entry which is preliminary data.</text>
</comment>
<dbReference type="Proteomes" id="UP001164929">
    <property type="component" value="Chromosome 8"/>
</dbReference>
<proteinExistence type="predicted"/>
<sequence length="66" mass="6839">MLIIESGTCDCNSDQANLVGLSKWCSCVRVSGKCLACLFKDVGGLGSWGDGRSSACDHASNPHSCS</sequence>
<name>A0AAD6QF21_9ROSI</name>
<dbReference type="AlphaFoldDB" id="A0AAD6QF21"/>
<organism evidence="1 2">
    <name type="scientific">Populus alba x Populus x berolinensis</name>
    <dbReference type="NCBI Taxonomy" id="444605"/>
    <lineage>
        <taxon>Eukaryota</taxon>
        <taxon>Viridiplantae</taxon>
        <taxon>Streptophyta</taxon>
        <taxon>Embryophyta</taxon>
        <taxon>Tracheophyta</taxon>
        <taxon>Spermatophyta</taxon>
        <taxon>Magnoliopsida</taxon>
        <taxon>eudicotyledons</taxon>
        <taxon>Gunneridae</taxon>
        <taxon>Pentapetalae</taxon>
        <taxon>rosids</taxon>
        <taxon>fabids</taxon>
        <taxon>Malpighiales</taxon>
        <taxon>Salicaceae</taxon>
        <taxon>Saliceae</taxon>
        <taxon>Populus</taxon>
    </lineage>
</organism>
<evidence type="ECO:0000313" key="1">
    <source>
        <dbReference type="EMBL" id="KAJ6989187.1"/>
    </source>
</evidence>
<accession>A0AAD6QF21</accession>
<dbReference type="EMBL" id="JAQIZT010000008">
    <property type="protein sequence ID" value="KAJ6989187.1"/>
    <property type="molecule type" value="Genomic_DNA"/>
</dbReference>
<protein>
    <submittedName>
        <fullName evidence="1">Uncharacterized protein</fullName>
    </submittedName>
</protein>
<evidence type="ECO:0000313" key="2">
    <source>
        <dbReference type="Proteomes" id="UP001164929"/>
    </source>
</evidence>
<gene>
    <name evidence="1" type="ORF">NC653_021927</name>
</gene>